<dbReference type="EMBL" id="SRLO01000659">
    <property type="protein sequence ID" value="TNN49356.1"/>
    <property type="molecule type" value="Genomic_DNA"/>
</dbReference>
<gene>
    <name evidence="2" type="ORF">EYF80_040417</name>
</gene>
<evidence type="ECO:0000256" key="1">
    <source>
        <dbReference type="SAM" id="MobiDB-lite"/>
    </source>
</evidence>
<dbReference type="AlphaFoldDB" id="A0A4Z2G725"/>
<feature type="region of interest" description="Disordered" evidence="1">
    <location>
        <begin position="1"/>
        <end position="26"/>
    </location>
</feature>
<organism evidence="2 3">
    <name type="scientific">Liparis tanakae</name>
    <name type="common">Tanaka's snailfish</name>
    <dbReference type="NCBI Taxonomy" id="230148"/>
    <lineage>
        <taxon>Eukaryota</taxon>
        <taxon>Metazoa</taxon>
        <taxon>Chordata</taxon>
        <taxon>Craniata</taxon>
        <taxon>Vertebrata</taxon>
        <taxon>Euteleostomi</taxon>
        <taxon>Actinopterygii</taxon>
        <taxon>Neopterygii</taxon>
        <taxon>Teleostei</taxon>
        <taxon>Neoteleostei</taxon>
        <taxon>Acanthomorphata</taxon>
        <taxon>Eupercaria</taxon>
        <taxon>Perciformes</taxon>
        <taxon>Cottioidei</taxon>
        <taxon>Cottales</taxon>
        <taxon>Liparidae</taxon>
        <taxon>Liparis</taxon>
    </lineage>
</organism>
<name>A0A4Z2G725_9TELE</name>
<protein>
    <submittedName>
        <fullName evidence="2">Uncharacterized protein</fullName>
    </submittedName>
</protein>
<evidence type="ECO:0000313" key="3">
    <source>
        <dbReference type="Proteomes" id="UP000314294"/>
    </source>
</evidence>
<proteinExistence type="predicted"/>
<accession>A0A4Z2G725</accession>
<comment type="caution">
    <text evidence="2">The sequence shown here is derived from an EMBL/GenBank/DDBJ whole genome shotgun (WGS) entry which is preliminary data.</text>
</comment>
<dbReference type="Proteomes" id="UP000314294">
    <property type="component" value="Unassembled WGS sequence"/>
</dbReference>
<keyword evidence="3" id="KW-1185">Reference proteome</keyword>
<sequence>MSSPGSEADSHGERAKTRREKKSAGRAAAMAWSCGGRHEARVTCVPYVRPRDKMTSYMYIFVISGNYK</sequence>
<reference evidence="2 3" key="1">
    <citation type="submission" date="2019-03" db="EMBL/GenBank/DDBJ databases">
        <title>First draft genome of Liparis tanakae, snailfish: a comprehensive survey of snailfish specific genes.</title>
        <authorList>
            <person name="Kim W."/>
            <person name="Song I."/>
            <person name="Jeong J.-H."/>
            <person name="Kim D."/>
            <person name="Kim S."/>
            <person name="Ryu S."/>
            <person name="Song J.Y."/>
            <person name="Lee S.K."/>
        </authorList>
    </citation>
    <scope>NUCLEOTIDE SEQUENCE [LARGE SCALE GENOMIC DNA]</scope>
    <source>
        <tissue evidence="2">Muscle</tissue>
    </source>
</reference>
<evidence type="ECO:0000313" key="2">
    <source>
        <dbReference type="EMBL" id="TNN49356.1"/>
    </source>
</evidence>